<dbReference type="EMBL" id="AFZD01000016">
    <property type="protein sequence ID" value="EHL12174.1"/>
    <property type="molecule type" value="Genomic_DNA"/>
</dbReference>
<evidence type="ECO:0000256" key="1">
    <source>
        <dbReference type="SAM" id="MobiDB-lite"/>
    </source>
</evidence>
<keyword evidence="4" id="KW-1185">Reference proteome</keyword>
<evidence type="ECO:0000313" key="4">
    <source>
        <dbReference type="Proteomes" id="UP000003527"/>
    </source>
</evidence>
<dbReference type="Proteomes" id="UP000003527">
    <property type="component" value="Unassembled WGS sequence"/>
</dbReference>
<accession>G9WTX1</accession>
<keyword evidence="2" id="KW-1133">Transmembrane helix</keyword>
<protein>
    <submittedName>
        <fullName evidence="3">Uncharacterized protein</fullName>
    </submittedName>
</protein>
<reference evidence="3 4" key="1">
    <citation type="submission" date="2011-08" db="EMBL/GenBank/DDBJ databases">
        <title>The Genome Sequence of Oribacterium sp. ACB7.</title>
        <authorList>
            <consortium name="The Broad Institute Genome Sequencing Platform"/>
            <person name="Earl A."/>
            <person name="Ward D."/>
            <person name="Feldgarden M."/>
            <person name="Gevers D."/>
            <person name="Sizova M."/>
            <person name="Hazen A."/>
            <person name="Epstein S."/>
            <person name="Young S.K."/>
            <person name="Zeng Q."/>
            <person name="Gargeya S."/>
            <person name="Fitzgerald M."/>
            <person name="Haas B."/>
            <person name="Abouelleil A."/>
            <person name="Alvarado L."/>
            <person name="Arachchi H.M."/>
            <person name="Berlin A."/>
            <person name="Brown A."/>
            <person name="Chapman S.B."/>
            <person name="Chen Z."/>
            <person name="Dunbar C."/>
            <person name="Freedman E."/>
            <person name="Gearin G."/>
            <person name="Gellesch M."/>
            <person name="Goldberg J."/>
            <person name="Griggs A."/>
            <person name="Gujja S."/>
            <person name="Heiman D."/>
            <person name="Howarth C."/>
            <person name="Larson L."/>
            <person name="Lui A."/>
            <person name="MacDonald P.J.P."/>
            <person name="Montmayeur A."/>
            <person name="Murphy C."/>
            <person name="Neiman D."/>
            <person name="Pearson M."/>
            <person name="Priest M."/>
            <person name="Roberts A."/>
            <person name="Saif S."/>
            <person name="Shea T."/>
            <person name="Shenoy N."/>
            <person name="Sisk P."/>
            <person name="Stolte C."/>
            <person name="Sykes S."/>
            <person name="Wortman J."/>
            <person name="Nusbaum C."/>
            <person name="Birren B."/>
        </authorList>
    </citation>
    <scope>NUCLEOTIDE SEQUENCE [LARGE SCALE GENOMIC DNA]</scope>
    <source>
        <strain evidence="3 4">ACB7</strain>
    </source>
</reference>
<feature type="transmembrane region" description="Helical" evidence="2">
    <location>
        <begin position="6"/>
        <end position="29"/>
    </location>
</feature>
<sequence length="60" mass="7187">MVNKELLLPFLLISFLFIVVLTIVLYKIMWMRLDAMIKKNKEDEERTGKSVLEQKTEEKE</sequence>
<keyword evidence="2" id="KW-0472">Membrane</keyword>
<gene>
    <name evidence="3" type="ORF">HMPREF9624_00481</name>
</gene>
<dbReference type="RefSeq" id="WP_009536379.1">
    <property type="nucleotide sequence ID" value="NZ_JH414504.1"/>
</dbReference>
<feature type="region of interest" description="Disordered" evidence="1">
    <location>
        <begin position="41"/>
        <end position="60"/>
    </location>
</feature>
<dbReference type="AlphaFoldDB" id="G9WTX1"/>
<organism evidence="3 4">
    <name type="scientific">Oribacterium asaccharolyticum ACB7</name>
    <dbReference type="NCBI Taxonomy" id="796944"/>
    <lineage>
        <taxon>Bacteria</taxon>
        <taxon>Bacillati</taxon>
        <taxon>Bacillota</taxon>
        <taxon>Clostridia</taxon>
        <taxon>Lachnospirales</taxon>
        <taxon>Lachnospiraceae</taxon>
        <taxon>Oribacterium</taxon>
    </lineage>
</organism>
<evidence type="ECO:0000313" key="3">
    <source>
        <dbReference type="EMBL" id="EHL12174.1"/>
    </source>
</evidence>
<name>G9WTX1_9FIRM</name>
<dbReference type="PATRIC" id="fig|796944.3.peg.1195"/>
<evidence type="ECO:0000256" key="2">
    <source>
        <dbReference type="SAM" id="Phobius"/>
    </source>
</evidence>
<keyword evidence="2" id="KW-0812">Transmembrane</keyword>
<comment type="caution">
    <text evidence="3">The sequence shown here is derived from an EMBL/GenBank/DDBJ whole genome shotgun (WGS) entry which is preliminary data.</text>
</comment>
<proteinExistence type="predicted"/>
<dbReference type="HOGENOM" id="CLU_2937094_0_0_9"/>